<name>A0A2V4BRC0_9FLAO</name>
<keyword evidence="2" id="KW-0472">Membrane</keyword>
<proteinExistence type="predicted"/>
<organism evidence="3 4">
    <name type="scientific">Flavobacterium cheongpyeongense</name>
    <dbReference type="NCBI Taxonomy" id="2212651"/>
    <lineage>
        <taxon>Bacteria</taxon>
        <taxon>Pseudomonadati</taxon>
        <taxon>Bacteroidota</taxon>
        <taxon>Flavobacteriia</taxon>
        <taxon>Flavobacteriales</taxon>
        <taxon>Flavobacteriaceae</taxon>
        <taxon>Flavobacterium</taxon>
    </lineage>
</organism>
<protein>
    <submittedName>
        <fullName evidence="3">DUF2335 domain-containing protein</fullName>
    </submittedName>
</protein>
<dbReference type="InterPro" id="IPR019284">
    <property type="entry name" value="RP532"/>
</dbReference>
<reference evidence="3 4" key="1">
    <citation type="submission" date="2018-05" db="EMBL/GenBank/DDBJ databases">
        <title>Flavobacterium sp. strain IMCC34759, incomplete genome.</title>
        <authorList>
            <person name="Joung Y."/>
            <person name="Cho J."/>
        </authorList>
    </citation>
    <scope>NUCLEOTIDE SEQUENCE [LARGE SCALE GENOMIC DNA]</scope>
    <source>
        <strain evidence="3 4">IMCC34759</strain>
    </source>
</reference>
<feature type="region of interest" description="Disordered" evidence="1">
    <location>
        <begin position="180"/>
        <end position="206"/>
    </location>
</feature>
<evidence type="ECO:0000313" key="4">
    <source>
        <dbReference type="Proteomes" id="UP000247903"/>
    </source>
</evidence>
<dbReference type="AlphaFoldDB" id="A0A2V4BRC0"/>
<accession>A0A2V4BRC0</accession>
<gene>
    <name evidence="3" type="ORF">DMB65_09595</name>
</gene>
<dbReference type="OrthoDB" id="1371234at2"/>
<feature type="transmembrane region" description="Helical" evidence="2">
    <location>
        <begin position="159"/>
        <end position="179"/>
    </location>
</feature>
<sequence>MSENPKKSNKKSKLKDVVPIKNSSFKNDDSTDEIENSEIVEIREELEEINPHVFDGLDEIKRSEVLQTVSRMTLRVTQSHHSGPLPSAETIIKYDAVIPNGADRIMIMAEKQQDHRMAMEKKAISSQLNQSLVGQIFGFFLCLFALSLATYLGLNGHEAIGSVIGGTTILGLAGIFVLGKKDNPKPEDKKDNKKQLSKKSEEEKEE</sequence>
<dbReference type="RefSeq" id="WP_110306432.1">
    <property type="nucleotide sequence ID" value="NZ_QJHK01000006.1"/>
</dbReference>
<comment type="caution">
    <text evidence="3">The sequence shown here is derived from an EMBL/GenBank/DDBJ whole genome shotgun (WGS) entry which is preliminary data.</text>
</comment>
<evidence type="ECO:0000256" key="1">
    <source>
        <dbReference type="SAM" id="MobiDB-lite"/>
    </source>
</evidence>
<feature type="region of interest" description="Disordered" evidence="1">
    <location>
        <begin position="1"/>
        <end position="33"/>
    </location>
</feature>
<keyword evidence="2" id="KW-0812">Transmembrane</keyword>
<feature type="transmembrane region" description="Helical" evidence="2">
    <location>
        <begin position="132"/>
        <end position="153"/>
    </location>
</feature>
<keyword evidence="4" id="KW-1185">Reference proteome</keyword>
<dbReference type="EMBL" id="QJHK01000006">
    <property type="protein sequence ID" value="PXY41197.1"/>
    <property type="molecule type" value="Genomic_DNA"/>
</dbReference>
<dbReference type="Proteomes" id="UP000247903">
    <property type="component" value="Unassembled WGS sequence"/>
</dbReference>
<keyword evidence="2" id="KW-1133">Transmembrane helix</keyword>
<dbReference type="Pfam" id="PF10097">
    <property type="entry name" value="DUF2335"/>
    <property type="match status" value="1"/>
</dbReference>
<evidence type="ECO:0000256" key="2">
    <source>
        <dbReference type="SAM" id="Phobius"/>
    </source>
</evidence>
<evidence type="ECO:0000313" key="3">
    <source>
        <dbReference type="EMBL" id="PXY41197.1"/>
    </source>
</evidence>